<accession>A0A1C7M7Y1</accession>
<sequence length="104" mass="11896">MCERRSITKFAKYQVISRPNVTVLDWPWPEEEVAHFPQNLTPLLTFYSLLEVIEDGLSPVVSQNLTGDQLAVVKIVWRRVRLIAGSLEHAHRLSPSMTLPPTLF</sequence>
<dbReference type="EMBL" id="LUGG01000007">
    <property type="protein sequence ID" value="OBZ73001.1"/>
    <property type="molecule type" value="Genomic_DNA"/>
</dbReference>
<proteinExistence type="predicted"/>
<reference evidence="1 2" key="1">
    <citation type="submission" date="2016-03" db="EMBL/GenBank/DDBJ databases">
        <title>Whole genome sequencing of Grifola frondosa 9006-11.</title>
        <authorList>
            <person name="Min B."/>
            <person name="Park H."/>
            <person name="Kim J.-G."/>
            <person name="Cho H."/>
            <person name="Oh Y.-L."/>
            <person name="Kong W.-S."/>
            <person name="Choi I.-G."/>
        </authorList>
    </citation>
    <scope>NUCLEOTIDE SEQUENCE [LARGE SCALE GENOMIC DNA]</scope>
    <source>
        <strain evidence="1 2">9006-11</strain>
    </source>
</reference>
<evidence type="ECO:0000313" key="1">
    <source>
        <dbReference type="EMBL" id="OBZ73001.1"/>
    </source>
</evidence>
<name>A0A1C7M7Y1_GRIFR</name>
<gene>
    <name evidence="1" type="ORF">A0H81_07149</name>
</gene>
<dbReference type="Proteomes" id="UP000092993">
    <property type="component" value="Unassembled WGS sequence"/>
</dbReference>
<dbReference type="AlphaFoldDB" id="A0A1C7M7Y1"/>
<keyword evidence="2" id="KW-1185">Reference proteome</keyword>
<comment type="caution">
    <text evidence="1">The sequence shown here is derived from an EMBL/GenBank/DDBJ whole genome shotgun (WGS) entry which is preliminary data.</text>
</comment>
<protein>
    <submittedName>
        <fullName evidence="1">Uncharacterized protein</fullName>
    </submittedName>
</protein>
<organism evidence="1 2">
    <name type="scientific">Grifola frondosa</name>
    <name type="common">Maitake</name>
    <name type="synonym">Polyporus frondosus</name>
    <dbReference type="NCBI Taxonomy" id="5627"/>
    <lineage>
        <taxon>Eukaryota</taxon>
        <taxon>Fungi</taxon>
        <taxon>Dikarya</taxon>
        <taxon>Basidiomycota</taxon>
        <taxon>Agaricomycotina</taxon>
        <taxon>Agaricomycetes</taxon>
        <taxon>Polyporales</taxon>
        <taxon>Grifolaceae</taxon>
        <taxon>Grifola</taxon>
    </lineage>
</organism>
<evidence type="ECO:0000313" key="2">
    <source>
        <dbReference type="Proteomes" id="UP000092993"/>
    </source>
</evidence>